<evidence type="ECO:0000313" key="2">
    <source>
        <dbReference type="EMBL" id="AVP99640.1"/>
    </source>
</evidence>
<evidence type="ECO:0000313" key="3">
    <source>
        <dbReference type="Proteomes" id="UP000241074"/>
    </source>
</evidence>
<reference evidence="2 3" key="1">
    <citation type="submission" date="2018-03" db="EMBL/GenBank/DDBJ databases">
        <title>Ahniella affigens gen. nov., sp. nov., a gammaproteobacterium isolated from sandy soil near a stream.</title>
        <authorList>
            <person name="Ko Y."/>
            <person name="Kim J.-H."/>
        </authorList>
    </citation>
    <scope>NUCLEOTIDE SEQUENCE [LARGE SCALE GENOMIC DNA]</scope>
    <source>
        <strain evidence="2 3">D13</strain>
    </source>
</reference>
<dbReference type="KEGG" id="xba:C7S18_21765"/>
<sequence>MLRRLISPLLALLMLSLPLRAEVVAIYEADAPVLSEDARDRDQGIRSAFRRMLVKASGDVSIASAAEVEPLLSQLEQWTVSSEPRQQVVTNALGQPEVRNVLRVRFDPEAVRRVLTNLGRPIWPENRPAMMVWLVVDDGTRKQIASASQVQALGALTGRAEERGLIVQLPNMDSVDQGRVDPVTLWDAPLKTVVGASGRYGIQTSLLVRLRRTGEQWSAQYALIQGSQYEEWSAVDASSGPLLSYGMDGAADRLARRYAFDSSEPAMGLTSLWLTEVRSGADYARALGYLRKLEVIRDLQVLGADGDRAWLAMTVQAGPKRFKQLLKFDQQLSLLELPVEAGKPALYALELQH</sequence>
<dbReference type="Pfam" id="PF09839">
    <property type="entry name" value="DUF2066"/>
    <property type="match status" value="1"/>
</dbReference>
<name>A0A2P1PXS6_9GAMM</name>
<dbReference type="AlphaFoldDB" id="A0A2P1PXS6"/>
<proteinExistence type="predicted"/>
<dbReference type="EMBL" id="CP027860">
    <property type="protein sequence ID" value="AVP99640.1"/>
    <property type="molecule type" value="Genomic_DNA"/>
</dbReference>
<feature type="chain" id="PRO_5015199675" description="DUF2066 domain-containing protein" evidence="1">
    <location>
        <begin position="22"/>
        <end position="353"/>
    </location>
</feature>
<dbReference type="RefSeq" id="WP_106893557.1">
    <property type="nucleotide sequence ID" value="NZ_CP027860.1"/>
</dbReference>
<keyword evidence="1" id="KW-0732">Signal</keyword>
<gene>
    <name evidence="2" type="ORF">C7S18_21765</name>
</gene>
<dbReference type="OrthoDB" id="6195299at2"/>
<dbReference type="InterPro" id="IPR018642">
    <property type="entry name" value="DUF2066"/>
</dbReference>
<accession>A0A2P1PXS6</accession>
<organism evidence="2 3">
    <name type="scientific">Ahniella affigens</name>
    <dbReference type="NCBI Taxonomy" id="2021234"/>
    <lineage>
        <taxon>Bacteria</taxon>
        <taxon>Pseudomonadati</taxon>
        <taxon>Pseudomonadota</taxon>
        <taxon>Gammaproteobacteria</taxon>
        <taxon>Lysobacterales</taxon>
        <taxon>Rhodanobacteraceae</taxon>
        <taxon>Ahniella</taxon>
    </lineage>
</organism>
<protein>
    <recommendedName>
        <fullName evidence="4">DUF2066 domain-containing protein</fullName>
    </recommendedName>
</protein>
<evidence type="ECO:0000256" key="1">
    <source>
        <dbReference type="SAM" id="SignalP"/>
    </source>
</evidence>
<reference evidence="2 3" key="2">
    <citation type="submission" date="2018-03" db="EMBL/GenBank/DDBJ databases">
        <authorList>
            <person name="Keele B.F."/>
        </authorList>
    </citation>
    <scope>NUCLEOTIDE SEQUENCE [LARGE SCALE GENOMIC DNA]</scope>
    <source>
        <strain evidence="2 3">D13</strain>
    </source>
</reference>
<feature type="signal peptide" evidence="1">
    <location>
        <begin position="1"/>
        <end position="21"/>
    </location>
</feature>
<keyword evidence="3" id="KW-1185">Reference proteome</keyword>
<evidence type="ECO:0008006" key="4">
    <source>
        <dbReference type="Google" id="ProtNLM"/>
    </source>
</evidence>
<dbReference type="Proteomes" id="UP000241074">
    <property type="component" value="Chromosome"/>
</dbReference>